<dbReference type="AlphaFoldDB" id="A0A1B6GEU1"/>
<accession>A0A1B6GEU1</accession>
<protein>
    <submittedName>
        <fullName evidence="1">Uncharacterized protein</fullName>
    </submittedName>
</protein>
<reference evidence="1" key="1">
    <citation type="submission" date="2015-11" db="EMBL/GenBank/DDBJ databases">
        <title>De novo transcriptome assembly of four potential Pierce s Disease insect vectors from Arizona vineyards.</title>
        <authorList>
            <person name="Tassone E.E."/>
        </authorList>
    </citation>
    <scope>NUCLEOTIDE SEQUENCE</scope>
</reference>
<sequence length="147" mass="16030">NEPSSEPLMPIGPVTAQGFQLIGLKEEVLSDTEANEDNTMHVDNIDTRNGENTENVENVETVANTEIVANVESEENVENVANVANVENGAVETVTESEEPKVTESEDVTVVGAIVEENIEMSIDAATELELFDERVEKNVNDEIDKD</sequence>
<proteinExistence type="predicted"/>
<feature type="non-terminal residue" evidence="1">
    <location>
        <position position="147"/>
    </location>
</feature>
<name>A0A1B6GEU1_9HEMI</name>
<evidence type="ECO:0000313" key="1">
    <source>
        <dbReference type="EMBL" id="JAS60823.1"/>
    </source>
</evidence>
<gene>
    <name evidence="1" type="ORF">g.5385</name>
</gene>
<organism evidence="1">
    <name type="scientific">Cuerna arida</name>
    <dbReference type="NCBI Taxonomy" id="1464854"/>
    <lineage>
        <taxon>Eukaryota</taxon>
        <taxon>Metazoa</taxon>
        <taxon>Ecdysozoa</taxon>
        <taxon>Arthropoda</taxon>
        <taxon>Hexapoda</taxon>
        <taxon>Insecta</taxon>
        <taxon>Pterygota</taxon>
        <taxon>Neoptera</taxon>
        <taxon>Paraneoptera</taxon>
        <taxon>Hemiptera</taxon>
        <taxon>Auchenorrhyncha</taxon>
        <taxon>Membracoidea</taxon>
        <taxon>Cicadellidae</taxon>
        <taxon>Cicadellinae</taxon>
        <taxon>Proconiini</taxon>
        <taxon>Cuerna</taxon>
    </lineage>
</organism>
<dbReference type="EMBL" id="GECZ01008946">
    <property type="protein sequence ID" value="JAS60823.1"/>
    <property type="molecule type" value="Transcribed_RNA"/>
</dbReference>
<feature type="non-terminal residue" evidence="1">
    <location>
        <position position="1"/>
    </location>
</feature>